<reference evidence="5" key="2">
    <citation type="submission" date="2023-04" db="EMBL/GenBank/DDBJ databases">
        <authorList>
            <person name="Bruccoleri R.E."/>
            <person name="Oakeley E.J."/>
            <person name="Faust A.-M."/>
            <person name="Dessus-Babus S."/>
            <person name="Altorfer M."/>
            <person name="Burckhardt D."/>
            <person name="Oertli M."/>
            <person name="Naumann U."/>
            <person name="Petersen F."/>
            <person name="Wong J."/>
        </authorList>
    </citation>
    <scope>NUCLEOTIDE SEQUENCE</scope>
    <source>
        <strain evidence="5">GSM-AAB239-AS_SAM_17_03QT</strain>
        <tissue evidence="5">Leaf</tissue>
    </source>
</reference>
<dbReference type="Pfam" id="PF20431">
    <property type="entry name" value="E_motif"/>
    <property type="match status" value="1"/>
</dbReference>
<dbReference type="InterPro" id="IPR046848">
    <property type="entry name" value="E_motif"/>
</dbReference>
<dbReference type="FunFam" id="1.25.40.10:FF:000344">
    <property type="entry name" value="Pentatricopeptide repeat-containing protein"/>
    <property type="match status" value="1"/>
</dbReference>
<evidence type="ECO:0000259" key="4">
    <source>
        <dbReference type="Pfam" id="PF14432"/>
    </source>
</evidence>
<dbReference type="InterPro" id="IPR032867">
    <property type="entry name" value="DYW_dom"/>
</dbReference>
<name>A0AAX6HNF5_IRIPA</name>
<dbReference type="Pfam" id="PF01535">
    <property type="entry name" value="PPR"/>
    <property type="match status" value="3"/>
</dbReference>
<keyword evidence="1" id="KW-0677">Repeat</keyword>
<feature type="domain" description="DYW" evidence="4">
    <location>
        <begin position="601"/>
        <end position="693"/>
    </location>
</feature>
<dbReference type="AlphaFoldDB" id="A0AAX6HNF5"/>
<organism evidence="5 6">
    <name type="scientific">Iris pallida</name>
    <name type="common">Sweet iris</name>
    <dbReference type="NCBI Taxonomy" id="29817"/>
    <lineage>
        <taxon>Eukaryota</taxon>
        <taxon>Viridiplantae</taxon>
        <taxon>Streptophyta</taxon>
        <taxon>Embryophyta</taxon>
        <taxon>Tracheophyta</taxon>
        <taxon>Spermatophyta</taxon>
        <taxon>Magnoliopsida</taxon>
        <taxon>Liliopsida</taxon>
        <taxon>Asparagales</taxon>
        <taxon>Iridaceae</taxon>
        <taxon>Iridoideae</taxon>
        <taxon>Irideae</taxon>
        <taxon>Iris</taxon>
    </lineage>
</organism>
<dbReference type="GO" id="GO:0009451">
    <property type="term" value="P:RNA modification"/>
    <property type="evidence" value="ECO:0007669"/>
    <property type="project" value="InterPro"/>
</dbReference>
<dbReference type="FunFam" id="1.25.40.10:FF:000366">
    <property type="entry name" value="Pentatricopeptide (PPR) repeat-containing protein"/>
    <property type="match status" value="1"/>
</dbReference>
<dbReference type="EMBL" id="JANAVB010008000">
    <property type="protein sequence ID" value="KAJ6842104.1"/>
    <property type="molecule type" value="Genomic_DNA"/>
</dbReference>
<dbReference type="GO" id="GO:0008270">
    <property type="term" value="F:zinc ion binding"/>
    <property type="evidence" value="ECO:0007669"/>
    <property type="project" value="InterPro"/>
</dbReference>
<dbReference type="FunFam" id="1.25.40.10:FF:000470">
    <property type="entry name" value="Pentatricopeptide repeat-containing protein At5g66520"/>
    <property type="match status" value="1"/>
</dbReference>
<dbReference type="NCBIfam" id="TIGR00756">
    <property type="entry name" value="PPR"/>
    <property type="match status" value="6"/>
</dbReference>
<dbReference type="Pfam" id="PF20430">
    <property type="entry name" value="Eplus_motif"/>
    <property type="match status" value="1"/>
</dbReference>
<evidence type="ECO:0000313" key="6">
    <source>
        <dbReference type="Proteomes" id="UP001140949"/>
    </source>
</evidence>
<proteinExistence type="predicted"/>
<dbReference type="GO" id="GO:0003723">
    <property type="term" value="F:RNA binding"/>
    <property type="evidence" value="ECO:0007669"/>
    <property type="project" value="InterPro"/>
</dbReference>
<evidence type="ECO:0000256" key="1">
    <source>
        <dbReference type="ARBA" id="ARBA00022737"/>
    </source>
</evidence>
<gene>
    <name evidence="5" type="ORF">M6B38_303415</name>
</gene>
<comment type="caution">
    <text evidence="5">The sequence shown here is derived from an EMBL/GenBank/DDBJ whole genome shotgun (WGS) entry which is preliminary data.</text>
</comment>
<feature type="repeat" description="PPR" evidence="2">
    <location>
        <begin position="183"/>
        <end position="213"/>
    </location>
</feature>
<dbReference type="Gene3D" id="1.25.40.10">
    <property type="entry name" value="Tetratricopeptide repeat domain"/>
    <property type="match status" value="4"/>
</dbReference>
<feature type="repeat" description="PPR" evidence="2">
    <location>
        <begin position="386"/>
        <end position="420"/>
    </location>
</feature>
<dbReference type="PROSITE" id="PS51375">
    <property type="entry name" value="PPR"/>
    <property type="match status" value="4"/>
</dbReference>
<dbReference type="InterPro" id="IPR046849">
    <property type="entry name" value="E2_motif"/>
</dbReference>
<feature type="repeat" description="PPR" evidence="2">
    <location>
        <begin position="355"/>
        <end position="385"/>
    </location>
</feature>
<evidence type="ECO:0000256" key="3">
    <source>
        <dbReference type="SAM" id="MobiDB-lite"/>
    </source>
</evidence>
<dbReference type="PANTHER" id="PTHR47926">
    <property type="entry name" value="PENTATRICOPEPTIDE REPEAT-CONTAINING PROTEIN"/>
    <property type="match status" value="1"/>
</dbReference>
<dbReference type="InterPro" id="IPR002885">
    <property type="entry name" value="PPR_rpt"/>
</dbReference>
<dbReference type="FunFam" id="1.25.40.10:FF:000031">
    <property type="entry name" value="Pentatricopeptide repeat-containing protein mitochondrial"/>
    <property type="match status" value="1"/>
</dbReference>
<feature type="region of interest" description="Disordered" evidence="3">
    <location>
        <begin position="1"/>
        <end position="21"/>
    </location>
</feature>
<dbReference type="PANTHER" id="PTHR47926:SF436">
    <property type="entry name" value="PENTATRICOPEPTIDE REPEAT-CONTAINING PROTEIN ELI1, CHLOROPLASTIC-LIKE ISOFORM X2"/>
    <property type="match status" value="1"/>
</dbReference>
<keyword evidence="6" id="KW-1185">Reference proteome</keyword>
<dbReference type="Proteomes" id="UP001140949">
    <property type="component" value="Unassembled WGS sequence"/>
</dbReference>
<accession>A0AAX6HNF5</accession>
<dbReference type="InterPro" id="IPR011990">
    <property type="entry name" value="TPR-like_helical_dom_sf"/>
</dbReference>
<sequence>MAASLPIATSPPNLAPPKTPDRQAHLLLPQCSSLSQLKQVHAQMIRSGLAFSPLPASHLVSACATQPFASLDYALLVHSQIPDPTPFTSNSIIRAYTNRSLPTHALLFYVRLLRAGRAPDRFTFPSLFKSCRNAHEGAQLHSHVAKLGFASDAYIQNTIMNMYSQCGSLVSCRKVFDKMQEKTVVSWSTMIAACAKWDSPREALEVYRAMRREEDVEPNEIVLVNVLAACARARDLETAVGVHRYVQSRRIGFNLVLSAALMDVYCKCGRVPLARKVFDGMPERNLFCWNIMIKGHVEESEYKEALCLFQEMQAGGVVGDKITMASMALACAHLGALDLGKWIHLYIRRESIEVDVVLGTTLVDMYAKCGCVESAMAVFDEMPQKDVMTWTALIGGLAMCGHGERALEVFARMESCGIKPDAVTFVGVLTACSRAGLVDKGRFYFDLMKRVYDIDPTVEHYGCMVDLLGRAGLVAKAEDLIRTMPMVPDFFVLGSLLGACRVHKNIEVAKRTARRLLELDSRNGGTYVLLSNIYSSMEDWDEVDRIRKLMVERNIRKPPGCSMIETGGEMHEFVAGDESHPRSTEIYAMVEDMMSRLKAAGYVPNRSQVLLDMDEEEKESALCRHSEKLAIAFGLISTSPGTPIRVMKNLRVCGDCHTATKLISKVYGREIVVRDRCRFHHFKDGSCSCRDFW</sequence>
<evidence type="ECO:0000256" key="2">
    <source>
        <dbReference type="PROSITE-ProRule" id="PRU00708"/>
    </source>
</evidence>
<evidence type="ECO:0000313" key="5">
    <source>
        <dbReference type="EMBL" id="KAJ6842104.1"/>
    </source>
</evidence>
<dbReference type="Pfam" id="PF14432">
    <property type="entry name" value="DYW_deaminase"/>
    <property type="match status" value="1"/>
</dbReference>
<dbReference type="Pfam" id="PF13041">
    <property type="entry name" value="PPR_2"/>
    <property type="match status" value="2"/>
</dbReference>
<protein>
    <submittedName>
        <fullName evidence="5">Pentatricopeptide repeat-containing protein</fullName>
    </submittedName>
</protein>
<feature type="repeat" description="PPR" evidence="2">
    <location>
        <begin position="285"/>
        <end position="319"/>
    </location>
</feature>
<reference evidence="5" key="1">
    <citation type="journal article" date="2023" name="GigaByte">
        <title>Genome assembly of the bearded iris, Iris pallida Lam.</title>
        <authorList>
            <person name="Bruccoleri R.E."/>
            <person name="Oakeley E.J."/>
            <person name="Faust A.M.E."/>
            <person name="Altorfer M."/>
            <person name="Dessus-Babus S."/>
            <person name="Burckhardt D."/>
            <person name="Oertli M."/>
            <person name="Naumann U."/>
            <person name="Petersen F."/>
            <person name="Wong J."/>
        </authorList>
    </citation>
    <scope>NUCLEOTIDE SEQUENCE</scope>
    <source>
        <strain evidence="5">GSM-AAB239-AS_SAM_17_03QT</strain>
    </source>
</reference>
<dbReference type="InterPro" id="IPR046960">
    <property type="entry name" value="PPR_At4g14850-like_plant"/>
</dbReference>